<organism evidence="10">
    <name type="scientific">Salvia splendens</name>
    <name type="common">Scarlet sage</name>
    <dbReference type="NCBI Taxonomy" id="180675"/>
    <lineage>
        <taxon>Eukaryota</taxon>
        <taxon>Viridiplantae</taxon>
        <taxon>Streptophyta</taxon>
        <taxon>Embryophyta</taxon>
        <taxon>Tracheophyta</taxon>
        <taxon>Spermatophyta</taxon>
        <taxon>Magnoliopsida</taxon>
        <taxon>eudicotyledons</taxon>
        <taxon>Gunneridae</taxon>
        <taxon>Pentapetalae</taxon>
        <taxon>asterids</taxon>
        <taxon>lamiids</taxon>
        <taxon>Lamiales</taxon>
        <taxon>Lamiaceae</taxon>
        <taxon>Nepetoideae</taxon>
        <taxon>Mentheae</taxon>
        <taxon>Salviinae</taxon>
        <taxon>Salvia</taxon>
        <taxon>Salvia subgen. Calosphace</taxon>
        <taxon>core Calosphace</taxon>
    </lineage>
</organism>
<feature type="compositionally biased region" description="Basic and acidic residues" evidence="8">
    <location>
        <begin position="71"/>
        <end position="82"/>
    </location>
</feature>
<evidence type="ECO:0000259" key="9">
    <source>
        <dbReference type="Pfam" id="PF00004"/>
    </source>
</evidence>
<comment type="similarity">
    <text evidence="2">Belongs to the rad17/RAD24 family.</text>
</comment>
<evidence type="ECO:0000256" key="6">
    <source>
        <dbReference type="ARBA" id="ARBA00023242"/>
    </source>
</evidence>
<name>A0A8X8Z262_SALSN</name>
<evidence type="ECO:0000256" key="3">
    <source>
        <dbReference type="ARBA" id="ARBA00022741"/>
    </source>
</evidence>
<feature type="domain" description="ATPase AAA-type core" evidence="9">
    <location>
        <begin position="620"/>
        <end position="754"/>
    </location>
</feature>
<feature type="region of interest" description="Disordered" evidence="8">
    <location>
        <begin position="22"/>
        <end position="171"/>
    </location>
</feature>
<dbReference type="Gene3D" id="3.40.50.300">
    <property type="entry name" value="P-loop containing nucleotide triphosphate hydrolases"/>
    <property type="match status" value="1"/>
</dbReference>
<evidence type="ECO:0000256" key="2">
    <source>
        <dbReference type="ARBA" id="ARBA00006168"/>
    </source>
</evidence>
<proteinExistence type="inferred from homology"/>
<evidence type="ECO:0000256" key="7">
    <source>
        <dbReference type="ARBA" id="ARBA00023306"/>
    </source>
</evidence>
<dbReference type="GO" id="GO:0006281">
    <property type="term" value="P:DNA repair"/>
    <property type="evidence" value="ECO:0007669"/>
    <property type="project" value="InterPro"/>
</dbReference>
<keyword evidence="3" id="KW-0547">Nucleotide-binding</keyword>
<dbReference type="GO" id="GO:0033314">
    <property type="term" value="P:mitotic DNA replication checkpoint signaling"/>
    <property type="evidence" value="ECO:0007669"/>
    <property type="project" value="TreeGrafter"/>
</dbReference>
<evidence type="ECO:0000256" key="4">
    <source>
        <dbReference type="ARBA" id="ARBA00022763"/>
    </source>
</evidence>
<dbReference type="SUPFAM" id="SSF52540">
    <property type="entry name" value="P-loop containing nucleoside triphosphate hydrolases"/>
    <property type="match status" value="1"/>
</dbReference>
<comment type="caution">
    <text evidence="10">The sequence shown here is derived from an EMBL/GenBank/DDBJ whole genome shotgun (WGS) entry which is preliminary data.</text>
</comment>
<evidence type="ECO:0000256" key="5">
    <source>
        <dbReference type="ARBA" id="ARBA00022840"/>
    </source>
</evidence>
<feature type="compositionally biased region" description="Basic residues" evidence="8">
    <location>
        <begin position="49"/>
        <end position="67"/>
    </location>
</feature>
<feature type="compositionally biased region" description="Polar residues" evidence="8">
    <location>
        <begin position="279"/>
        <end position="292"/>
    </location>
</feature>
<accession>A0A8X8Z262</accession>
<dbReference type="GO" id="GO:0003689">
    <property type="term" value="F:DNA clamp loader activity"/>
    <property type="evidence" value="ECO:0007669"/>
    <property type="project" value="TreeGrafter"/>
</dbReference>
<reference evidence="10" key="2">
    <citation type="submission" date="2020-08" db="EMBL/GenBank/DDBJ databases">
        <title>Plant Genome Project.</title>
        <authorList>
            <person name="Zhang R.-G."/>
        </authorList>
    </citation>
    <scope>NUCLEOTIDE SEQUENCE</scope>
    <source>
        <strain evidence="10">Huo1</strain>
        <tissue evidence="10">Leaf</tissue>
    </source>
</reference>
<feature type="region of interest" description="Disordered" evidence="8">
    <location>
        <begin position="261"/>
        <end position="320"/>
    </location>
</feature>
<dbReference type="GO" id="GO:0003682">
    <property type="term" value="F:chromatin binding"/>
    <property type="evidence" value="ECO:0007669"/>
    <property type="project" value="TreeGrafter"/>
</dbReference>
<keyword evidence="5" id="KW-0067">ATP-binding</keyword>
<dbReference type="InterPro" id="IPR004582">
    <property type="entry name" value="Checkpoint_prot_Rad17_Rad24"/>
</dbReference>
<evidence type="ECO:0000256" key="1">
    <source>
        <dbReference type="ARBA" id="ARBA00004123"/>
    </source>
</evidence>
<feature type="compositionally biased region" description="Basic residues" evidence="8">
    <location>
        <begin position="293"/>
        <end position="305"/>
    </location>
</feature>
<keyword evidence="6" id="KW-0539">Nucleus</keyword>
<dbReference type="Pfam" id="PF00004">
    <property type="entry name" value="AAA"/>
    <property type="match status" value="1"/>
</dbReference>
<dbReference type="EMBL" id="PNBA02000020">
    <property type="protein sequence ID" value="KAG6388678.1"/>
    <property type="molecule type" value="Genomic_DNA"/>
</dbReference>
<evidence type="ECO:0000313" key="11">
    <source>
        <dbReference type="Proteomes" id="UP000298416"/>
    </source>
</evidence>
<dbReference type="InterPro" id="IPR027417">
    <property type="entry name" value="P-loop_NTPase"/>
</dbReference>
<keyword evidence="11" id="KW-1185">Reference proteome</keyword>
<dbReference type="PANTHER" id="PTHR12172">
    <property type="entry name" value="CELL CYCLE CHECKPOINT PROTEIN RAD17"/>
    <property type="match status" value="1"/>
</dbReference>
<dbReference type="Proteomes" id="UP000298416">
    <property type="component" value="Unassembled WGS sequence"/>
</dbReference>
<protein>
    <recommendedName>
        <fullName evidence="9">ATPase AAA-type core domain-containing protein</fullName>
    </recommendedName>
</protein>
<sequence length="1448" mass="161745">MEGNGAKRRLVQATLFPHNETAINASENGLSDREDAVVEEVDEEWCGSSKKRKGTKRKGNSKLKKTPRANAKKEINGKETPTKHVNASDSPVIPKSSFFVKVSEQRQLKRQQNQLVSAESPEENGDICSVPSFVANGRTTPQKKKQQCKSTPRKEKRSSISSKKMKRGKRELQFDHIQFDLPSDEQPLQKLPDEILEAKLTADEIENGKDAPTKQVNVGDPPVVLSKSTPSCSSHDTLLSFFAESSFFLKVSEQRQLKRQQNQLVSADSPEEKGDISLVPSSVANGTTTPQKQKQRAKSTPRKERRSSTPSKKMKSGKRELQFDHIQFDLPPDKQPLQTLPDLRLEAKLTAEENTRIFSGRQIHPFFLSRKGGKTSQSLTDPESNWSSIERKEKGVAFKPIHVFENVQDYHSTFNWGHWIFSERNATSELQCGSTPLYEGSTASLNFDNSMNVPLFAPTSLHQNPHRCPVPQEQVSNVDQDSNIMPKCTEDVPAGCIESVLQDHKWESNGFSNKIHLGGNLDSQLEEKLLQERIMSHYHTSHNQPENCLWTDKYQPLNAKQICGNPESVNFLSEWLHLWHTRGSLIIRGCTDEVNSTPKDDDFDYQQSDDDGEESLKNVLLVTGPVGCGKSASIYACARDQGFQIIEINASDWRSGALVKQKFGEAVESHWLQRTVENGTSTENKSLSKFFKAVDTDMQCSNDEVIELIHLPDEESGDVYSSPKKSVNKRPTNCQNEVKTLILFEDVDAAISEDHGFISTIQQLAVTAKRPMILTSNSGKPALPKSLDKLELNFSLPSAEELLGLANMKKLKFILICFKDLSIIVEETSAELYCYSSSGVRVKLLGQASFINLFLLCHIRNEQPTTYWPVPFDLDAGHHILPKIILWACPSLLSELVEVEIVKSLALIKETECVMGEIKVGEVNYYSSEDIRMQENEQDPIEVKKEKMLSFQSLNDAECTPCEVDPELLDICCSPVASTQKNSRRRVNTVLSSDSEDDFACGSIPLASTGELHEMKNTFHCLSTEIHHTPAEPVSQFKVDNLEGSCSRLPQIVDNSLVEAASRLHDMSIVPESNFVHETEIIHETELFSTTVTYCNFSKEAGSNWAFQNQDSMPDLKTASDSQLAKSLHIFPSDLELVGSDFVAVTASGCQEEVGVSLSKSEPDVPREFQLLDECSRVDIVRTMKSLDCAVADQKIDIMKETWKSLHNQSGDFKKYVTAEERSACQILKFSHGMSNLISEADLLLKDCHNLFCDSLLPLMIPGEKTHSYNYEDNQLEMSSILAQHGMCYYAKEIASLRSITGCQNNLDLASEMLSSSENSVALGKLASQNRRKVDRSSTETTECSYILKSGSDLALDDILQTAVPSRSYLAAKGSAFHEYISTLGQISRYETSRLSNSVENKRKGRRGRVPQNYLSGSLAMSSEEIQLLDRHTSYAEGHRPAGDGSLR</sequence>
<evidence type="ECO:0000313" key="10">
    <source>
        <dbReference type="EMBL" id="KAG6388678.1"/>
    </source>
</evidence>
<keyword evidence="4" id="KW-0227">DNA damage</keyword>
<dbReference type="GO" id="GO:0016887">
    <property type="term" value="F:ATP hydrolysis activity"/>
    <property type="evidence" value="ECO:0007669"/>
    <property type="project" value="InterPro"/>
</dbReference>
<gene>
    <name evidence="10" type="ORF">SASPL_150110</name>
</gene>
<reference evidence="10" key="1">
    <citation type="submission" date="2018-01" db="EMBL/GenBank/DDBJ databases">
        <authorList>
            <person name="Mao J.F."/>
        </authorList>
    </citation>
    <scope>NUCLEOTIDE SEQUENCE</scope>
    <source>
        <strain evidence="10">Huo1</strain>
        <tissue evidence="10">Leaf</tissue>
    </source>
</reference>
<dbReference type="GO" id="GO:0005524">
    <property type="term" value="F:ATP binding"/>
    <property type="evidence" value="ECO:0007669"/>
    <property type="project" value="UniProtKB-KW"/>
</dbReference>
<feature type="compositionally biased region" description="Basic and acidic residues" evidence="8">
    <location>
        <begin position="201"/>
        <end position="212"/>
    </location>
</feature>
<evidence type="ECO:0000256" key="8">
    <source>
        <dbReference type="SAM" id="MobiDB-lite"/>
    </source>
</evidence>
<dbReference type="GO" id="GO:0000077">
    <property type="term" value="P:DNA damage checkpoint signaling"/>
    <property type="evidence" value="ECO:0007669"/>
    <property type="project" value="TreeGrafter"/>
</dbReference>
<dbReference type="PANTHER" id="PTHR12172:SF1">
    <property type="entry name" value="P-LOOP CONTAINING NUCLEOSIDE TRIPHOSPHATE HYDROLASES SUPERFAMILY PROTEIN"/>
    <property type="match status" value="1"/>
</dbReference>
<feature type="region of interest" description="Disordered" evidence="8">
    <location>
        <begin position="201"/>
        <end position="230"/>
    </location>
</feature>
<dbReference type="InterPro" id="IPR003959">
    <property type="entry name" value="ATPase_AAA_core"/>
</dbReference>
<comment type="subcellular location">
    <subcellularLocation>
        <location evidence="1">Nucleus</location>
    </subcellularLocation>
</comment>
<keyword evidence="7" id="KW-0131">Cell cycle</keyword>
<dbReference type="GO" id="GO:0005634">
    <property type="term" value="C:nucleus"/>
    <property type="evidence" value="ECO:0007669"/>
    <property type="project" value="UniProtKB-SubCell"/>
</dbReference>